<keyword evidence="2" id="KW-1185">Reference proteome</keyword>
<reference evidence="1" key="2">
    <citation type="submission" date="2020-09" db="EMBL/GenBank/DDBJ databases">
        <authorList>
            <person name="Sun Q."/>
            <person name="Zhou Y."/>
        </authorList>
    </citation>
    <scope>NUCLEOTIDE SEQUENCE</scope>
    <source>
        <strain evidence="1">CGMCC 1.12827</strain>
    </source>
</reference>
<dbReference type="Proteomes" id="UP000621454">
    <property type="component" value="Unassembled WGS sequence"/>
</dbReference>
<sequence length="71" mass="8335">MERTIVRCERGGLYSTLWWPWGSFKAIRLGPTRIQRCPIHHKWEKTRQVDVRELSPSEIADAEAVTDSRII</sequence>
<dbReference type="AlphaFoldDB" id="A0A916T4F2"/>
<name>A0A916T4F2_9ACTN</name>
<reference evidence="1" key="1">
    <citation type="journal article" date="2014" name="Int. J. Syst. Evol. Microbiol.">
        <title>Complete genome sequence of Corynebacterium casei LMG S-19264T (=DSM 44701T), isolated from a smear-ripened cheese.</title>
        <authorList>
            <consortium name="US DOE Joint Genome Institute (JGI-PGF)"/>
            <person name="Walter F."/>
            <person name="Albersmeier A."/>
            <person name="Kalinowski J."/>
            <person name="Ruckert C."/>
        </authorList>
    </citation>
    <scope>NUCLEOTIDE SEQUENCE</scope>
    <source>
        <strain evidence="1">CGMCC 1.12827</strain>
    </source>
</reference>
<organism evidence="1 2">
    <name type="scientific">Gordonia jinhuaensis</name>
    <dbReference type="NCBI Taxonomy" id="1517702"/>
    <lineage>
        <taxon>Bacteria</taxon>
        <taxon>Bacillati</taxon>
        <taxon>Actinomycetota</taxon>
        <taxon>Actinomycetes</taxon>
        <taxon>Mycobacteriales</taxon>
        <taxon>Gordoniaceae</taxon>
        <taxon>Gordonia</taxon>
    </lineage>
</organism>
<gene>
    <name evidence="1" type="ORF">GCM10011489_19390</name>
</gene>
<evidence type="ECO:0000313" key="1">
    <source>
        <dbReference type="EMBL" id="GGB31307.1"/>
    </source>
</evidence>
<dbReference type="EMBL" id="BMGC01000011">
    <property type="protein sequence ID" value="GGB31307.1"/>
    <property type="molecule type" value="Genomic_DNA"/>
</dbReference>
<comment type="caution">
    <text evidence="1">The sequence shown here is derived from an EMBL/GenBank/DDBJ whole genome shotgun (WGS) entry which is preliminary data.</text>
</comment>
<accession>A0A916T4F2</accession>
<evidence type="ECO:0000313" key="2">
    <source>
        <dbReference type="Proteomes" id="UP000621454"/>
    </source>
</evidence>
<protein>
    <submittedName>
        <fullName evidence="1">Uncharacterized protein</fullName>
    </submittedName>
</protein>
<dbReference type="RefSeq" id="WP_188586402.1">
    <property type="nucleotide sequence ID" value="NZ_BMGC01000011.1"/>
</dbReference>
<proteinExistence type="predicted"/>